<dbReference type="PANTHER" id="PTHR32251">
    <property type="entry name" value="3-OXO-5-ALPHA-STEROID 4-DEHYDROGENASE"/>
    <property type="match status" value="1"/>
</dbReference>
<evidence type="ECO:0000313" key="3">
    <source>
        <dbReference type="Proteomes" id="UP001589610"/>
    </source>
</evidence>
<dbReference type="Proteomes" id="UP001589610">
    <property type="component" value="Unassembled WGS sequence"/>
</dbReference>
<dbReference type="Pfam" id="PF06966">
    <property type="entry name" value="DUF1295"/>
    <property type="match status" value="1"/>
</dbReference>
<feature type="transmembrane region" description="Helical" evidence="1">
    <location>
        <begin position="6"/>
        <end position="30"/>
    </location>
</feature>
<feature type="transmembrane region" description="Helical" evidence="1">
    <location>
        <begin position="141"/>
        <end position="159"/>
    </location>
</feature>
<dbReference type="PROSITE" id="PS50244">
    <property type="entry name" value="S5A_REDUCTASE"/>
    <property type="match status" value="1"/>
</dbReference>
<feature type="transmembrane region" description="Helical" evidence="1">
    <location>
        <begin position="107"/>
        <end position="129"/>
    </location>
</feature>
<comment type="caution">
    <text evidence="2">The sequence shown here is derived from an EMBL/GenBank/DDBJ whole genome shotgun (WGS) entry which is preliminary data.</text>
</comment>
<gene>
    <name evidence="2" type="ORF">ACFFRH_02655</name>
</gene>
<dbReference type="RefSeq" id="WP_344743784.1">
    <property type="nucleotide sequence ID" value="NZ_BAAAWW010000033.1"/>
</dbReference>
<evidence type="ECO:0000313" key="2">
    <source>
        <dbReference type="EMBL" id="MFB9674378.1"/>
    </source>
</evidence>
<protein>
    <submittedName>
        <fullName evidence="2">DUF1295 domain-containing protein</fullName>
    </submittedName>
</protein>
<name>A0ABV5T5M0_9ACTN</name>
<sequence>MFDLSALGWSLLGSAAAVAVLLALTLAAALRVGRHSVIDVAWGLGFALVAMVSYALSDGDPARRLLALALTVVWGVRLALHIGRRNVGEGEDPRYERMLGRATGNRTLYAVRVVYLTQGVILLFVSLPVQVAMLGTEPPGWIAWAGAVLWLVGFLFEAVGDQQLARFRADPGNRGKVLDTGLWRYTRHPNYFGDACVWWGLFLVAADQWPGVLTVLSPVLMTYFLAGKTGKPLLESQLSRSRPGYADYVRRTSGFFPLPPRSPRGTGGA</sequence>
<keyword evidence="1" id="KW-1133">Transmembrane helix</keyword>
<keyword evidence="1" id="KW-0812">Transmembrane</keyword>
<dbReference type="Gene3D" id="1.20.120.1630">
    <property type="match status" value="1"/>
</dbReference>
<dbReference type="InterPro" id="IPR010721">
    <property type="entry name" value="UstE-like"/>
</dbReference>
<keyword evidence="1" id="KW-0472">Membrane</keyword>
<organism evidence="2 3">
    <name type="scientific">Streptosporangium vulgare</name>
    <dbReference type="NCBI Taxonomy" id="46190"/>
    <lineage>
        <taxon>Bacteria</taxon>
        <taxon>Bacillati</taxon>
        <taxon>Actinomycetota</taxon>
        <taxon>Actinomycetes</taxon>
        <taxon>Streptosporangiales</taxon>
        <taxon>Streptosporangiaceae</taxon>
        <taxon>Streptosporangium</taxon>
    </lineage>
</organism>
<feature type="transmembrane region" description="Helical" evidence="1">
    <location>
        <begin position="37"/>
        <end position="56"/>
    </location>
</feature>
<proteinExistence type="predicted"/>
<dbReference type="PANTHER" id="PTHR32251:SF17">
    <property type="entry name" value="STEROID 5-ALPHA REDUCTASE C-TERMINAL DOMAIN-CONTAINING PROTEIN"/>
    <property type="match status" value="1"/>
</dbReference>
<reference evidence="2 3" key="1">
    <citation type="submission" date="2024-09" db="EMBL/GenBank/DDBJ databases">
        <authorList>
            <person name="Sun Q."/>
            <person name="Mori K."/>
        </authorList>
    </citation>
    <scope>NUCLEOTIDE SEQUENCE [LARGE SCALE GENOMIC DNA]</scope>
    <source>
        <strain evidence="2 3">JCM 3028</strain>
    </source>
</reference>
<keyword evidence="3" id="KW-1185">Reference proteome</keyword>
<dbReference type="EMBL" id="JBHMBS010000001">
    <property type="protein sequence ID" value="MFB9674378.1"/>
    <property type="molecule type" value="Genomic_DNA"/>
</dbReference>
<accession>A0ABV5T5M0</accession>
<evidence type="ECO:0000256" key="1">
    <source>
        <dbReference type="SAM" id="Phobius"/>
    </source>
</evidence>